<evidence type="ECO:0000256" key="2">
    <source>
        <dbReference type="SAM" id="SignalP"/>
    </source>
</evidence>
<feature type="transmembrane region" description="Helical" evidence="1">
    <location>
        <begin position="252"/>
        <end position="273"/>
    </location>
</feature>
<proteinExistence type="predicted"/>
<dbReference type="InterPro" id="IPR032809">
    <property type="entry name" value="Put_HupE_UreJ"/>
</dbReference>
<dbReference type="AlphaFoldDB" id="Q2VNN9"/>
<dbReference type="Pfam" id="PF13795">
    <property type="entry name" value="HupE_UreJ_2"/>
    <property type="match status" value="1"/>
</dbReference>
<reference evidence="3" key="1">
    <citation type="submission" date="2005-06" db="EMBL/GenBank/DDBJ databases">
        <title>First Genome Data from Uncultured Upland Soil Cluster a Methanotrophs Provide Further Evidence for a Close Phylogenetic Relationship to Methylocapsa acidiphila B2 and High-Affinity Methanotrophy Based on pMMO.</title>
        <authorList>
            <person name="Ricke P."/>
            <person name="Kube M."/>
            <person name="Nakagawa S."/>
            <person name="Erkel C."/>
            <person name="Reinhardt R."/>
            <person name="Liesack W."/>
        </authorList>
    </citation>
    <scope>NUCLEOTIDE SEQUENCE</scope>
</reference>
<evidence type="ECO:0000313" key="3">
    <source>
        <dbReference type="EMBL" id="CAJ01593.1"/>
    </source>
</evidence>
<protein>
    <submittedName>
        <fullName evidence="3">Putative membrane protein</fullName>
    </submittedName>
</protein>
<keyword evidence="1" id="KW-1133">Transmembrane helix</keyword>
<gene>
    <name evidence="3" type="ORF">orf19</name>
</gene>
<keyword evidence="1" id="KW-0472">Membrane</keyword>
<organism evidence="3">
    <name type="scientific">Methylocapsa acidiphila</name>
    <dbReference type="NCBI Taxonomy" id="133552"/>
    <lineage>
        <taxon>Bacteria</taxon>
        <taxon>Pseudomonadati</taxon>
        <taxon>Pseudomonadota</taxon>
        <taxon>Alphaproteobacteria</taxon>
        <taxon>Hyphomicrobiales</taxon>
        <taxon>Beijerinckiaceae</taxon>
        <taxon>Methylocapsa</taxon>
    </lineage>
</organism>
<feature type="transmembrane region" description="Helical" evidence="1">
    <location>
        <begin position="223"/>
        <end position="246"/>
    </location>
</feature>
<accession>Q2VNN9</accession>
<keyword evidence="1" id="KW-0812">Transmembrane</keyword>
<feature type="signal peptide" evidence="2">
    <location>
        <begin position="1"/>
        <end position="20"/>
    </location>
</feature>
<keyword evidence="2" id="KW-0732">Signal</keyword>
<dbReference type="EMBL" id="CT005238">
    <property type="protein sequence ID" value="CAJ01593.1"/>
    <property type="molecule type" value="Genomic_DNA"/>
</dbReference>
<evidence type="ECO:0000256" key="1">
    <source>
        <dbReference type="SAM" id="Phobius"/>
    </source>
</evidence>
<sequence>MRLLALAGLAFFLTSMTANAHLASDSYLRIQIDAQREVNGQLDVALRDLDAAIGLDAGAEGIVTWGKLKAKRAAIEAYVLRRLTISGCALRPSDFMVDYHAGNAYAAIFFRADCPRAAGPLTLNYRLLFDLDPTHRGLLTLVQPTGERSDVLSPDHAEASLDAAPDSTQDEIGRFIGFGINHILLGYDHLLFVAVLLIMAAFQRAPRKGWKPLDGFGRVLVETLKILTAFTLAHAIALTLAVLGVVDVPSRFVDPAVALTIMLAAADNVWPILSRVRWNVAFGFGLIHGLAFASALTPMQLHPSGLALALCSFNIGVELGQVALALLLIPIVFVARREPIYLRALAPALSCIAFALALAWFIERTFGVFWSI</sequence>
<feature type="transmembrane region" description="Helical" evidence="1">
    <location>
        <begin position="340"/>
        <end position="362"/>
    </location>
</feature>
<name>Q2VNN9_METAI</name>
<feature type="transmembrane region" description="Helical" evidence="1">
    <location>
        <begin position="184"/>
        <end position="202"/>
    </location>
</feature>
<feature type="transmembrane region" description="Helical" evidence="1">
    <location>
        <begin position="280"/>
        <end position="301"/>
    </location>
</feature>
<feature type="chain" id="PRO_5004217914" evidence="2">
    <location>
        <begin position="21"/>
        <end position="372"/>
    </location>
</feature>
<feature type="transmembrane region" description="Helical" evidence="1">
    <location>
        <begin position="307"/>
        <end position="333"/>
    </location>
</feature>